<proteinExistence type="inferred from homology"/>
<evidence type="ECO:0000313" key="10">
    <source>
        <dbReference type="Proteomes" id="UP000683575"/>
    </source>
</evidence>
<dbReference type="KEGG" id="nps:KRR39_01005"/>
<keyword evidence="9" id="KW-0282">Flagellum</keyword>
<dbReference type="GO" id="GO:0071978">
    <property type="term" value="P:bacterial-type flagellum-dependent swarming motility"/>
    <property type="evidence" value="ECO:0007669"/>
    <property type="project" value="TreeGrafter"/>
</dbReference>
<evidence type="ECO:0000256" key="2">
    <source>
        <dbReference type="ARBA" id="ARBA00009677"/>
    </source>
</evidence>
<dbReference type="GO" id="GO:0030694">
    <property type="term" value="C:bacterial-type flagellum basal body, rod"/>
    <property type="evidence" value="ECO:0007669"/>
    <property type="project" value="InterPro"/>
</dbReference>
<dbReference type="PROSITE" id="PS00588">
    <property type="entry name" value="FLAGELLA_BB_ROD"/>
    <property type="match status" value="1"/>
</dbReference>
<dbReference type="PANTHER" id="PTHR30435">
    <property type="entry name" value="FLAGELLAR PROTEIN"/>
    <property type="match status" value="1"/>
</dbReference>
<feature type="domain" description="Flagellar basal body rod protein N-terminal" evidence="8">
    <location>
        <begin position="15"/>
        <end position="40"/>
    </location>
</feature>
<dbReference type="Pfam" id="PF00460">
    <property type="entry name" value="Flg_bb_rod"/>
    <property type="match status" value="1"/>
</dbReference>
<protein>
    <recommendedName>
        <fullName evidence="3 6">Flagellar basal body rod protein FlgB</fullName>
    </recommendedName>
</protein>
<reference evidence="9" key="1">
    <citation type="submission" date="2021-06" db="EMBL/GenBank/DDBJ databases">
        <title>Complete genome sequence of Nocardioides sp. G188.</title>
        <authorList>
            <person name="Im W.-T."/>
        </authorList>
    </citation>
    <scope>NUCLEOTIDE SEQUENCE</scope>
    <source>
        <strain evidence="9">G188</strain>
    </source>
</reference>
<dbReference type="EMBL" id="CP077062">
    <property type="protein sequence ID" value="QWZ08485.1"/>
    <property type="molecule type" value="Genomic_DNA"/>
</dbReference>
<accession>A0A975SYT6</accession>
<evidence type="ECO:0000256" key="6">
    <source>
        <dbReference type="PIRNR" id="PIRNR002889"/>
    </source>
</evidence>
<keyword evidence="9" id="KW-0969">Cilium</keyword>
<feature type="region of interest" description="Disordered" evidence="7">
    <location>
        <begin position="55"/>
        <end position="77"/>
    </location>
</feature>
<dbReference type="InterPro" id="IPR006300">
    <property type="entry name" value="FlgB"/>
</dbReference>
<comment type="function">
    <text evidence="5 6">Structural component of flagellum, the bacterial motility apparatus. Part of the rod structure of flagellar basal body.</text>
</comment>
<keyword evidence="4 6" id="KW-0975">Bacterial flagellum</keyword>
<evidence type="ECO:0000256" key="7">
    <source>
        <dbReference type="SAM" id="MobiDB-lite"/>
    </source>
</evidence>
<evidence type="ECO:0000256" key="4">
    <source>
        <dbReference type="ARBA" id="ARBA00023143"/>
    </source>
</evidence>
<evidence type="ECO:0000256" key="1">
    <source>
        <dbReference type="ARBA" id="ARBA00004117"/>
    </source>
</evidence>
<comment type="subunit">
    <text evidence="6">The basal body constitutes a major portion of the flagellar organelle and consists of a number of rings mounted on a central rod.</text>
</comment>
<evidence type="ECO:0000259" key="8">
    <source>
        <dbReference type="Pfam" id="PF00460"/>
    </source>
</evidence>
<dbReference type="InterPro" id="IPR019776">
    <property type="entry name" value="Flagellar_basal_body_rod_CS"/>
</dbReference>
<dbReference type="Proteomes" id="UP000683575">
    <property type="component" value="Chromosome"/>
</dbReference>
<gene>
    <name evidence="9" type="primary">flgB</name>
    <name evidence="9" type="ORF">KRR39_01005</name>
</gene>
<dbReference type="InterPro" id="IPR001444">
    <property type="entry name" value="Flag_bb_rod_N"/>
</dbReference>
<evidence type="ECO:0000313" key="9">
    <source>
        <dbReference type="EMBL" id="QWZ08485.1"/>
    </source>
</evidence>
<dbReference type="RefSeq" id="WP_216939975.1">
    <property type="nucleotide sequence ID" value="NZ_CP077062.1"/>
</dbReference>
<dbReference type="NCBIfam" id="TIGR01396">
    <property type="entry name" value="FlgB"/>
    <property type="match status" value="1"/>
</dbReference>
<dbReference type="PIRSF" id="PIRSF002889">
    <property type="entry name" value="Rod_FlgB"/>
    <property type="match status" value="1"/>
</dbReference>
<feature type="compositionally biased region" description="Polar residues" evidence="7">
    <location>
        <begin position="66"/>
        <end position="77"/>
    </location>
</feature>
<keyword evidence="9" id="KW-0966">Cell projection</keyword>
<keyword evidence="10" id="KW-1185">Reference proteome</keyword>
<comment type="similarity">
    <text evidence="2 6">Belongs to the flagella basal body rod proteins family.</text>
</comment>
<sequence length="119" mass="12084">MLISASDPVGSALHSALDGLAYRQRVTADNIANVDTPGFTASTVDFEDSLRGALADGTMSPGEGLPTTSLSTAQAGANGNNVDLGAETLTAMQATFSYQLLTRAVGDRYGLISTAIGGM</sequence>
<evidence type="ECO:0000256" key="5">
    <source>
        <dbReference type="ARBA" id="ARBA00024934"/>
    </source>
</evidence>
<evidence type="ECO:0000256" key="3">
    <source>
        <dbReference type="ARBA" id="ARBA00014376"/>
    </source>
</evidence>
<dbReference type="AlphaFoldDB" id="A0A975SYT6"/>
<name>A0A975SYT6_9ACTN</name>
<organism evidence="9 10">
    <name type="scientific">Nocardioides panacis</name>
    <dbReference type="NCBI Taxonomy" id="2849501"/>
    <lineage>
        <taxon>Bacteria</taxon>
        <taxon>Bacillati</taxon>
        <taxon>Actinomycetota</taxon>
        <taxon>Actinomycetes</taxon>
        <taxon>Propionibacteriales</taxon>
        <taxon>Nocardioidaceae</taxon>
        <taxon>Nocardioides</taxon>
    </lineage>
</organism>
<comment type="subcellular location">
    <subcellularLocation>
        <location evidence="1 6">Bacterial flagellum basal body</location>
    </subcellularLocation>
</comment>
<dbReference type="PANTHER" id="PTHR30435:SF12">
    <property type="entry name" value="FLAGELLAR BASAL BODY ROD PROTEIN FLGB"/>
    <property type="match status" value="1"/>
</dbReference>